<keyword evidence="2" id="KW-1185">Reference proteome</keyword>
<protein>
    <submittedName>
        <fullName evidence="1">Uncharacterized protein</fullName>
    </submittedName>
</protein>
<sequence length="283" mass="33014">MISIQPNFYPYSSIAKGVYILDQHLRKDIYDCCILDERDYVSTLMSYIRLFLRNSQLVKGLFSFQSQILNSNLEKTIGCDALILFRAKNAVKVCMFEAKYPRLYKENNYSWDYVTSSNKAHFHDQLIRQNKWSSEVAIWELFINDHVPGFPLKGFDKYGSTCIWHQDAYQYTKEKAESIYYHKPKYLVWNNKKLQECIEQLPYNPLNIEDVLISILIGKMGKAIPVIGNSLVTIKSSEEESINIPVGSKINRDDFMSLWETTGINNFLVVELESISFTLDRDF</sequence>
<name>A0ABN6Q2D2_NOSCO</name>
<proteinExistence type="predicted"/>
<evidence type="ECO:0000313" key="2">
    <source>
        <dbReference type="Proteomes" id="UP001055453"/>
    </source>
</evidence>
<dbReference type="RefSeq" id="WP_251959320.1">
    <property type="nucleotide sequence ID" value="NZ_AP025732.1"/>
</dbReference>
<reference evidence="1" key="1">
    <citation type="submission" date="2022-04" db="EMBL/GenBank/DDBJ databases">
        <title>Complete genome sequence of a cyanobacterium, Nostoc sp. SO-36, isolated in Antarctica.</title>
        <authorList>
            <person name="Kanesaki Y."/>
            <person name="Effendi D."/>
            <person name="Sakamoto T."/>
            <person name="Ohtani S."/>
            <person name="Awai K."/>
        </authorList>
    </citation>
    <scope>NUCLEOTIDE SEQUENCE</scope>
    <source>
        <strain evidence="1">SO-36</strain>
    </source>
</reference>
<gene>
    <name evidence="1" type="ORF">ANSO36C_18990</name>
</gene>
<organism evidence="1 2">
    <name type="scientific">Nostoc cf. commune SO-36</name>
    <dbReference type="NCBI Taxonomy" id="449208"/>
    <lineage>
        <taxon>Bacteria</taxon>
        <taxon>Bacillati</taxon>
        <taxon>Cyanobacteriota</taxon>
        <taxon>Cyanophyceae</taxon>
        <taxon>Nostocales</taxon>
        <taxon>Nostocaceae</taxon>
        <taxon>Nostoc</taxon>
    </lineage>
</organism>
<evidence type="ECO:0000313" key="1">
    <source>
        <dbReference type="EMBL" id="BDI16097.1"/>
    </source>
</evidence>
<accession>A0ABN6Q2D2</accession>
<dbReference type="EMBL" id="AP025732">
    <property type="protein sequence ID" value="BDI16097.1"/>
    <property type="molecule type" value="Genomic_DNA"/>
</dbReference>
<dbReference type="Proteomes" id="UP001055453">
    <property type="component" value="Chromosome"/>
</dbReference>